<dbReference type="Proteomes" id="UP000198510">
    <property type="component" value="Unassembled WGS sequence"/>
</dbReference>
<dbReference type="PROSITE" id="PS51257">
    <property type="entry name" value="PROKAR_LIPOPROTEIN"/>
    <property type="match status" value="1"/>
</dbReference>
<evidence type="ECO:0000313" key="1">
    <source>
        <dbReference type="EMBL" id="SDK62086.1"/>
    </source>
</evidence>
<evidence type="ECO:0000313" key="2">
    <source>
        <dbReference type="Proteomes" id="UP000198510"/>
    </source>
</evidence>
<dbReference type="Pfam" id="PF16125">
    <property type="entry name" value="DUF4837"/>
    <property type="match status" value="1"/>
</dbReference>
<dbReference type="STRING" id="1075417.SAMN05421823_10394"/>
<dbReference type="EMBL" id="FNFO01000003">
    <property type="protein sequence ID" value="SDK62086.1"/>
    <property type="molecule type" value="Genomic_DNA"/>
</dbReference>
<protein>
    <recommendedName>
        <fullName evidence="3">DUF4837 domain-containing protein</fullName>
    </recommendedName>
</protein>
<dbReference type="AlphaFoldDB" id="A0A1G9DDX8"/>
<accession>A0A1G9DDX8</accession>
<proteinExistence type="predicted"/>
<gene>
    <name evidence="1" type="ORF">SAMN05421823_10394</name>
</gene>
<reference evidence="1 2" key="1">
    <citation type="submission" date="2016-10" db="EMBL/GenBank/DDBJ databases">
        <authorList>
            <person name="de Groot N.N."/>
        </authorList>
    </citation>
    <scope>NUCLEOTIDE SEQUENCE [LARGE SCALE GENOMIC DNA]</scope>
    <source>
        <strain evidence="1 2">DSM 25186</strain>
    </source>
</reference>
<name>A0A1G9DDX8_9BACT</name>
<sequence>MMKHGIITFWIVLLAVLGACSTDESSSDLTKPVALGRAGDVLFVVDSTLWNGPVGKQLRTIFEQPMPGLPTDEAAYYVQRISPYDLSNRFQQQRRNLVFVHVFNDKSAESQRMSTYFGKDVRERVDSDSSFFLATEENKFARGQTVMYLFAPTAADLLAQLQENPQRILNRFRNSELKSIRDDVLKKENRSLERQLRNDYGFVIRLPENYKLALERDNFVWLRNMEAVLDRSIVIGWREYTSESQFSPDSVVAWRDQLGRYITGSDDTASYMVTETYIPPDFETTTFNGRYAVESRGLWKMNDNRLGGVFLSYTFVDDAQQRLYYVEGFIYAPNMDKREYLREMEALLQTFQPAKSQPDA</sequence>
<dbReference type="InterPro" id="IPR032286">
    <property type="entry name" value="DUF4837"/>
</dbReference>
<evidence type="ECO:0008006" key="3">
    <source>
        <dbReference type="Google" id="ProtNLM"/>
    </source>
</evidence>
<dbReference type="OrthoDB" id="1115230at2"/>
<organism evidence="1 2">
    <name type="scientific">Catalinimonas alkaloidigena</name>
    <dbReference type="NCBI Taxonomy" id="1075417"/>
    <lineage>
        <taxon>Bacteria</taxon>
        <taxon>Pseudomonadati</taxon>
        <taxon>Bacteroidota</taxon>
        <taxon>Cytophagia</taxon>
        <taxon>Cytophagales</taxon>
        <taxon>Catalimonadaceae</taxon>
        <taxon>Catalinimonas</taxon>
    </lineage>
</organism>
<keyword evidence="2" id="KW-1185">Reference proteome</keyword>